<dbReference type="GO" id="GO:0003824">
    <property type="term" value="F:catalytic activity"/>
    <property type="evidence" value="ECO:0007669"/>
    <property type="project" value="InterPro"/>
</dbReference>
<dbReference type="InterPro" id="IPR023606">
    <property type="entry name" value="CoA-Trfase_III_dom_1_sf"/>
</dbReference>
<evidence type="ECO:0000313" key="2">
    <source>
        <dbReference type="EMBL" id="SVA57309.1"/>
    </source>
</evidence>
<evidence type="ECO:0000256" key="1">
    <source>
        <dbReference type="SAM" id="MobiDB-lite"/>
    </source>
</evidence>
<dbReference type="AlphaFoldDB" id="A0A381WXQ0"/>
<accession>A0A381WXQ0</accession>
<dbReference type="PANTHER" id="PTHR48228:SF5">
    <property type="entry name" value="ALPHA-METHYLACYL-COA RACEMASE"/>
    <property type="match status" value="1"/>
</dbReference>
<dbReference type="SUPFAM" id="SSF89796">
    <property type="entry name" value="CoA-transferase family III (CaiB/BaiF)"/>
    <property type="match status" value="1"/>
</dbReference>
<reference evidence="2" key="1">
    <citation type="submission" date="2018-05" db="EMBL/GenBank/DDBJ databases">
        <authorList>
            <person name="Lanie J.A."/>
            <person name="Ng W.-L."/>
            <person name="Kazmierczak K.M."/>
            <person name="Andrzejewski T.M."/>
            <person name="Davidsen T.M."/>
            <person name="Wayne K.J."/>
            <person name="Tettelin H."/>
            <person name="Glass J.I."/>
            <person name="Rusch D."/>
            <person name="Podicherti R."/>
            <person name="Tsui H.-C.T."/>
            <person name="Winkler M.E."/>
        </authorList>
    </citation>
    <scope>NUCLEOTIDE SEQUENCE</scope>
</reference>
<proteinExistence type="predicted"/>
<evidence type="ECO:0008006" key="3">
    <source>
        <dbReference type="Google" id="ProtNLM"/>
    </source>
</evidence>
<dbReference type="PANTHER" id="PTHR48228">
    <property type="entry name" value="SUCCINYL-COA--D-CITRAMALATE COA-TRANSFERASE"/>
    <property type="match status" value="1"/>
</dbReference>
<name>A0A381WXQ0_9ZZZZ</name>
<dbReference type="InterPro" id="IPR003673">
    <property type="entry name" value="CoA-Trfase_fam_III"/>
</dbReference>
<gene>
    <name evidence="2" type="ORF">METZ01_LOCUS110163</name>
</gene>
<dbReference type="Pfam" id="PF02515">
    <property type="entry name" value="CoA_transf_3"/>
    <property type="match status" value="1"/>
</dbReference>
<protein>
    <recommendedName>
        <fullName evidence="3">CoA transferase</fullName>
    </recommendedName>
</protein>
<dbReference type="EMBL" id="UINC01013231">
    <property type="protein sequence ID" value="SVA57309.1"/>
    <property type="molecule type" value="Genomic_DNA"/>
</dbReference>
<feature type="non-terminal residue" evidence="2">
    <location>
        <position position="412"/>
    </location>
</feature>
<sequence length="412" mass="42063">MEHRPSDPEVVLAELSAPSAGDPGRAARRWADSGAMAVTGPADGPARQVPVSVTSRLELAADTLARLGGPAVDGPALLGERAAIARFGRRGDVSVGGQARLLDAADGPVCLNLARPDDLAALPAWLGAELDPSDWKAVTSEVGRRSGVELAERADLLGLPVGVPGTARHLDLALLTPGGETKEREGPPLVVEFGSLWAGPLCAGLLRQAGCRVIKVESAERPDGARRGPRLFFDLLNEGKESVVVDPRTTDGRGFIRRLVDRAAVVVEASRPRALRQWGLDAETEVDGGTVWVSITGYGRVGPRSGGVAFGDDAAVSGGLLLDNPVGFVADAPADPAGGLVAAVLALAGSADPAGWLVDVPLAGVAAWLAGDPRVPDHPAEAGVAPPRARRVGESAAGLGTDTEKVAASLGS</sequence>
<dbReference type="InterPro" id="IPR050509">
    <property type="entry name" value="CoA-transferase_III"/>
</dbReference>
<dbReference type="Gene3D" id="3.40.50.10540">
    <property type="entry name" value="Crotonobetainyl-coa:carnitine coa-transferase, domain 1"/>
    <property type="match status" value="1"/>
</dbReference>
<organism evidence="2">
    <name type="scientific">marine metagenome</name>
    <dbReference type="NCBI Taxonomy" id="408172"/>
    <lineage>
        <taxon>unclassified sequences</taxon>
        <taxon>metagenomes</taxon>
        <taxon>ecological metagenomes</taxon>
    </lineage>
</organism>
<feature type="region of interest" description="Disordered" evidence="1">
    <location>
        <begin position="377"/>
        <end position="412"/>
    </location>
</feature>